<proteinExistence type="predicted"/>
<dbReference type="AlphaFoldDB" id="A0A183EY27"/>
<protein>
    <submittedName>
        <fullName evidence="1">F-box domain-containing protein</fullName>
    </submittedName>
</protein>
<accession>A0A183EY27</accession>
<name>A0A183EY27_9BILA</name>
<reference evidence="1" key="1">
    <citation type="submission" date="2016-06" db="UniProtKB">
        <authorList>
            <consortium name="WormBaseParasite"/>
        </authorList>
    </citation>
    <scope>IDENTIFICATION</scope>
</reference>
<sequence>LLISYFFRISSRNEISAQKFIEEIPPVQVLQLVLKQFTFKEIGELRQVHPHWDELCGQKLNSAYYELTKKADKLLTDCQRRVHSEPRLHDALAILTSVQVHILNPVDVLRAAMDEGL</sequence>
<evidence type="ECO:0000313" key="1">
    <source>
        <dbReference type="WBParaSite" id="GPUH_0002589801-mRNA-1"/>
    </source>
</evidence>
<organism evidence="1">
    <name type="scientific">Gongylonema pulchrum</name>
    <dbReference type="NCBI Taxonomy" id="637853"/>
    <lineage>
        <taxon>Eukaryota</taxon>
        <taxon>Metazoa</taxon>
        <taxon>Ecdysozoa</taxon>
        <taxon>Nematoda</taxon>
        <taxon>Chromadorea</taxon>
        <taxon>Rhabditida</taxon>
        <taxon>Spirurina</taxon>
        <taxon>Spiruromorpha</taxon>
        <taxon>Spiruroidea</taxon>
        <taxon>Gongylonematidae</taxon>
        <taxon>Gongylonema</taxon>
    </lineage>
</organism>
<dbReference type="WBParaSite" id="GPUH_0002589801-mRNA-1">
    <property type="protein sequence ID" value="GPUH_0002589801-mRNA-1"/>
    <property type="gene ID" value="GPUH_0002589801"/>
</dbReference>